<dbReference type="EMBL" id="MHQL01000066">
    <property type="protein sequence ID" value="OHA01309.1"/>
    <property type="molecule type" value="Genomic_DNA"/>
</dbReference>
<dbReference type="GO" id="GO:0004743">
    <property type="term" value="F:pyruvate kinase activity"/>
    <property type="evidence" value="ECO:0007669"/>
    <property type="project" value="InterPro"/>
</dbReference>
<name>A0A1G2KSC3_9BACT</name>
<dbReference type="Pfam" id="PF00224">
    <property type="entry name" value="PK"/>
    <property type="match status" value="1"/>
</dbReference>
<evidence type="ECO:0000313" key="2">
    <source>
        <dbReference type="EMBL" id="OHA01309.1"/>
    </source>
</evidence>
<reference evidence="2 3" key="1">
    <citation type="journal article" date="2016" name="Nat. Commun.">
        <title>Thousands of microbial genomes shed light on interconnected biogeochemical processes in an aquifer system.</title>
        <authorList>
            <person name="Anantharaman K."/>
            <person name="Brown C.T."/>
            <person name="Hug L.A."/>
            <person name="Sharon I."/>
            <person name="Castelle C.J."/>
            <person name="Probst A.J."/>
            <person name="Thomas B.C."/>
            <person name="Singh A."/>
            <person name="Wilkins M.J."/>
            <person name="Karaoz U."/>
            <person name="Brodie E.L."/>
            <person name="Williams K.H."/>
            <person name="Hubbard S.S."/>
            <person name="Banfield J.F."/>
        </authorList>
    </citation>
    <scope>NUCLEOTIDE SEQUENCE [LARGE SCALE GENOMIC DNA]</scope>
</reference>
<dbReference type="Gene3D" id="3.20.20.60">
    <property type="entry name" value="Phosphoenolpyruvate-binding domains"/>
    <property type="match status" value="1"/>
</dbReference>
<gene>
    <name evidence="2" type="ORF">A3C16_02075</name>
</gene>
<protein>
    <recommendedName>
        <fullName evidence="1">Pyruvate kinase barrel domain-containing protein</fullName>
    </recommendedName>
</protein>
<sequence length="309" mass="34782">MLISSLPPAHHEALLKTIIAHPLVGAVRYNTGMDSPYSPRETLERFLGYSRPLKKPLYVDLKGRQLRIVEWATLPYGPIILNHKVRVELPARVLFRGDDICDLKEVVDGNKIYVDPLPKYPLGRGQSLNILGENVVIEGGLTEVDRAFIKEAAELHIRHFMLSFVESVADIDEFDAEWGGSVGRFSSAPVELVLKIESQKGLDFVADATRSTLRRRRLMAARDDLMLHIGGLNMLEAEELLIAKDPRAMCASRLMLGLEQGSVTLADISDIRMRQLMGYKTFMLSDGTSRNHFEKAIGFWEEYISAYPM</sequence>
<feature type="domain" description="Pyruvate kinase barrel" evidence="1">
    <location>
        <begin position="103"/>
        <end position="292"/>
    </location>
</feature>
<proteinExistence type="predicted"/>
<evidence type="ECO:0000313" key="3">
    <source>
        <dbReference type="Proteomes" id="UP000177811"/>
    </source>
</evidence>
<comment type="caution">
    <text evidence="2">The sequence shown here is derived from an EMBL/GenBank/DDBJ whole genome shotgun (WGS) entry which is preliminary data.</text>
</comment>
<organism evidence="2 3">
    <name type="scientific">Candidatus Sungbacteria bacterium RIFCSPHIGHO2_02_FULL_51_29</name>
    <dbReference type="NCBI Taxonomy" id="1802273"/>
    <lineage>
        <taxon>Bacteria</taxon>
        <taxon>Candidatus Sungiibacteriota</taxon>
    </lineage>
</organism>
<dbReference type="AlphaFoldDB" id="A0A1G2KSC3"/>
<dbReference type="InterPro" id="IPR040442">
    <property type="entry name" value="Pyrv_kinase-like_dom_sf"/>
</dbReference>
<accession>A0A1G2KSC3</accession>
<dbReference type="SUPFAM" id="SSF51621">
    <property type="entry name" value="Phosphoenolpyruvate/pyruvate domain"/>
    <property type="match status" value="1"/>
</dbReference>
<dbReference type="Proteomes" id="UP000177811">
    <property type="component" value="Unassembled WGS sequence"/>
</dbReference>
<dbReference type="InterPro" id="IPR015813">
    <property type="entry name" value="Pyrv/PenolPyrv_kinase-like_dom"/>
</dbReference>
<dbReference type="GO" id="GO:0000287">
    <property type="term" value="F:magnesium ion binding"/>
    <property type="evidence" value="ECO:0007669"/>
    <property type="project" value="InterPro"/>
</dbReference>
<dbReference type="InterPro" id="IPR015793">
    <property type="entry name" value="Pyrv_Knase_brl"/>
</dbReference>
<dbReference type="GO" id="GO:0030955">
    <property type="term" value="F:potassium ion binding"/>
    <property type="evidence" value="ECO:0007669"/>
    <property type="project" value="InterPro"/>
</dbReference>
<evidence type="ECO:0000259" key="1">
    <source>
        <dbReference type="Pfam" id="PF00224"/>
    </source>
</evidence>